<dbReference type="GO" id="GO:0006355">
    <property type="term" value="P:regulation of DNA-templated transcription"/>
    <property type="evidence" value="ECO:0007669"/>
    <property type="project" value="InterPro"/>
</dbReference>
<proteinExistence type="predicted"/>
<evidence type="ECO:0000313" key="2">
    <source>
        <dbReference type="EMBL" id="RAI32234.1"/>
    </source>
</evidence>
<name>A0A327K2W1_9BRAD</name>
<dbReference type="OrthoDB" id="8083485at2"/>
<dbReference type="Proteomes" id="UP000248863">
    <property type="component" value="Unassembled WGS sequence"/>
</dbReference>
<evidence type="ECO:0000259" key="1">
    <source>
        <dbReference type="Pfam" id="PF22513"/>
    </source>
</evidence>
<sequence>MPDLLIRDLDPGLRRQLEERAKAHGRSLSDEAKSLIRRSLAEPTEAGLGTRLFSLLPDTARSDDLEFDVRGGGVEPPDFS</sequence>
<dbReference type="Pfam" id="PF22513">
    <property type="entry name" value="FitA-like_RHH"/>
    <property type="match status" value="1"/>
</dbReference>
<reference evidence="2 3" key="1">
    <citation type="submission" date="2017-07" db="EMBL/GenBank/DDBJ databases">
        <title>Draft Genome Sequences of Select Purple Nonsulfur Bacteria.</title>
        <authorList>
            <person name="Lasarre B."/>
            <person name="Mckinlay J.B."/>
        </authorList>
    </citation>
    <scope>NUCLEOTIDE SEQUENCE [LARGE SCALE GENOMIC DNA]</scope>
    <source>
        <strain evidence="2 3">DSM 11907</strain>
    </source>
</reference>
<protein>
    <recommendedName>
        <fullName evidence="1">Antitoxin FitA-like ribbon-helix-helix domain-containing protein</fullName>
    </recommendedName>
</protein>
<feature type="domain" description="Antitoxin FitA-like ribbon-helix-helix" evidence="1">
    <location>
        <begin position="3"/>
        <end position="39"/>
    </location>
</feature>
<dbReference type="AlphaFoldDB" id="A0A327K2W1"/>
<dbReference type="InterPro" id="IPR053853">
    <property type="entry name" value="FitA-like_RHH"/>
</dbReference>
<evidence type="ECO:0000313" key="3">
    <source>
        <dbReference type="Proteomes" id="UP000248863"/>
    </source>
</evidence>
<keyword evidence="3" id="KW-1185">Reference proteome</keyword>
<comment type="caution">
    <text evidence="2">The sequence shown here is derived from an EMBL/GenBank/DDBJ whole genome shotgun (WGS) entry which is preliminary data.</text>
</comment>
<dbReference type="Gene3D" id="1.10.1220.10">
    <property type="entry name" value="Met repressor-like"/>
    <property type="match status" value="1"/>
</dbReference>
<gene>
    <name evidence="2" type="ORF">CH338_24540</name>
</gene>
<dbReference type="SUPFAM" id="SSF47598">
    <property type="entry name" value="Ribbon-helix-helix"/>
    <property type="match status" value="1"/>
</dbReference>
<organism evidence="2 3">
    <name type="scientific">Rhodoplanes elegans</name>
    <dbReference type="NCBI Taxonomy" id="29408"/>
    <lineage>
        <taxon>Bacteria</taxon>
        <taxon>Pseudomonadati</taxon>
        <taxon>Pseudomonadota</taxon>
        <taxon>Alphaproteobacteria</taxon>
        <taxon>Hyphomicrobiales</taxon>
        <taxon>Nitrobacteraceae</taxon>
        <taxon>Rhodoplanes</taxon>
    </lineage>
</organism>
<dbReference type="EMBL" id="NPEU01000440">
    <property type="protein sequence ID" value="RAI32234.1"/>
    <property type="molecule type" value="Genomic_DNA"/>
</dbReference>
<dbReference type="RefSeq" id="WP_111359686.1">
    <property type="nucleotide sequence ID" value="NZ_NHSK01000232.1"/>
</dbReference>
<dbReference type="InterPro" id="IPR010985">
    <property type="entry name" value="Ribbon_hlx_hlx"/>
</dbReference>
<dbReference type="InterPro" id="IPR013321">
    <property type="entry name" value="Arc_rbn_hlx_hlx"/>
</dbReference>
<accession>A0A327K2W1</accession>